<dbReference type="Proteomes" id="UP001181622">
    <property type="component" value="Unassembled WGS sequence"/>
</dbReference>
<organism evidence="1 2">
    <name type="scientific">Chelatococcus sambhunathii</name>
    <dbReference type="NCBI Taxonomy" id="363953"/>
    <lineage>
        <taxon>Bacteria</taxon>
        <taxon>Pseudomonadati</taxon>
        <taxon>Pseudomonadota</taxon>
        <taxon>Alphaproteobacteria</taxon>
        <taxon>Hyphomicrobiales</taxon>
        <taxon>Chelatococcaceae</taxon>
        <taxon>Chelatococcus</taxon>
    </lineage>
</organism>
<comment type="caution">
    <text evidence="1">The sequence shown here is derived from an EMBL/GenBank/DDBJ whole genome shotgun (WGS) entry which is preliminary data.</text>
</comment>
<reference evidence="1" key="1">
    <citation type="submission" date="2020-10" db="EMBL/GenBank/DDBJ databases">
        <authorList>
            <person name="Abbas A."/>
            <person name="Razzaq R."/>
            <person name="Waqas M."/>
            <person name="Abbas N."/>
            <person name="Nielsen T.K."/>
            <person name="Hansen L.H."/>
            <person name="Hussain S."/>
            <person name="Shahid M."/>
        </authorList>
    </citation>
    <scope>NUCLEOTIDE SEQUENCE</scope>
    <source>
        <strain evidence="1">S14</strain>
    </source>
</reference>
<gene>
    <name evidence="1" type="ORF">IHQ68_04800</name>
</gene>
<name>A0ABU1DCW2_9HYPH</name>
<keyword evidence="2" id="KW-1185">Reference proteome</keyword>
<dbReference type="EMBL" id="JADBEO010000007">
    <property type="protein sequence ID" value="MDR4305943.1"/>
    <property type="molecule type" value="Genomic_DNA"/>
</dbReference>
<evidence type="ECO:0000313" key="1">
    <source>
        <dbReference type="EMBL" id="MDR4305943.1"/>
    </source>
</evidence>
<dbReference type="RefSeq" id="WP_309389354.1">
    <property type="nucleotide sequence ID" value="NZ_JADBEO010000007.1"/>
</dbReference>
<accession>A0ABU1DCW2</accession>
<protein>
    <submittedName>
        <fullName evidence="1">Uncharacterized protein</fullName>
    </submittedName>
</protein>
<evidence type="ECO:0000313" key="2">
    <source>
        <dbReference type="Proteomes" id="UP001181622"/>
    </source>
</evidence>
<proteinExistence type="predicted"/>
<sequence length="56" mass="6065">MAICAVVLEASHTGEMQENRPQLASAADLIVTMTAEEKARQRVEEAPYSEALDFAA</sequence>